<organism evidence="1 2">
    <name type="scientific">Corchorus olitorius</name>
    <dbReference type="NCBI Taxonomy" id="93759"/>
    <lineage>
        <taxon>Eukaryota</taxon>
        <taxon>Viridiplantae</taxon>
        <taxon>Streptophyta</taxon>
        <taxon>Embryophyta</taxon>
        <taxon>Tracheophyta</taxon>
        <taxon>Spermatophyta</taxon>
        <taxon>Magnoliopsida</taxon>
        <taxon>eudicotyledons</taxon>
        <taxon>Gunneridae</taxon>
        <taxon>Pentapetalae</taxon>
        <taxon>rosids</taxon>
        <taxon>malvids</taxon>
        <taxon>Malvales</taxon>
        <taxon>Malvaceae</taxon>
        <taxon>Grewioideae</taxon>
        <taxon>Apeibeae</taxon>
        <taxon>Corchorus</taxon>
    </lineage>
</organism>
<dbReference type="Proteomes" id="UP000187203">
    <property type="component" value="Unassembled WGS sequence"/>
</dbReference>
<evidence type="ECO:0000313" key="1">
    <source>
        <dbReference type="EMBL" id="OMP08976.1"/>
    </source>
</evidence>
<keyword evidence="2" id="KW-1185">Reference proteome</keyword>
<gene>
    <name evidence="1" type="ORF">COLO4_05935</name>
</gene>
<dbReference type="EMBL" id="AWUE01012529">
    <property type="protein sequence ID" value="OMP08976.1"/>
    <property type="molecule type" value="Genomic_DNA"/>
</dbReference>
<accession>A0A1R3KPF9</accession>
<evidence type="ECO:0000313" key="2">
    <source>
        <dbReference type="Proteomes" id="UP000187203"/>
    </source>
</evidence>
<sequence>MMSVEFWVWFFSVYGIEIQGEESVVLVSGRMGMVVESVCSVWVCLKNSRECPRERGRRDELLGKGEVEIVVCCCVFGCG</sequence>
<proteinExistence type="predicted"/>
<protein>
    <submittedName>
        <fullName evidence="1">Uncharacterized protein</fullName>
    </submittedName>
</protein>
<comment type="caution">
    <text evidence="1">The sequence shown here is derived from an EMBL/GenBank/DDBJ whole genome shotgun (WGS) entry which is preliminary data.</text>
</comment>
<dbReference type="AlphaFoldDB" id="A0A1R3KPF9"/>
<reference evidence="2" key="1">
    <citation type="submission" date="2013-09" db="EMBL/GenBank/DDBJ databases">
        <title>Corchorus olitorius genome sequencing.</title>
        <authorList>
            <person name="Alam M."/>
            <person name="Haque M.S."/>
            <person name="Islam M.S."/>
            <person name="Emdad E.M."/>
            <person name="Islam M.M."/>
            <person name="Ahmed B."/>
            <person name="Halim A."/>
            <person name="Hossen Q.M.M."/>
            <person name="Hossain M.Z."/>
            <person name="Ahmed R."/>
            <person name="Khan M.M."/>
            <person name="Islam R."/>
            <person name="Rashid M.M."/>
            <person name="Khan S.A."/>
            <person name="Rahman M.S."/>
            <person name="Alam M."/>
            <person name="Yahiya A.S."/>
            <person name="Khan M.S."/>
            <person name="Azam M.S."/>
            <person name="Haque T."/>
            <person name="Lashkar M.Z.H."/>
            <person name="Akhand A.I."/>
            <person name="Morshed G."/>
            <person name="Roy S."/>
            <person name="Uddin K.S."/>
            <person name="Rabeya T."/>
            <person name="Hossain A.S."/>
            <person name="Chowdhury A."/>
            <person name="Snigdha A.R."/>
            <person name="Mortoza M.S."/>
            <person name="Matin S.A."/>
            <person name="Hoque S.M.E."/>
            <person name="Islam M.K."/>
            <person name="Roy D.K."/>
            <person name="Haider R."/>
            <person name="Moosa M.M."/>
            <person name="Elias S.M."/>
            <person name="Hasan A.M."/>
            <person name="Jahan S."/>
            <person name="Shafiuddin M."/>
            <person name="Mahmood N."/>
            <person name="Shommy N.S."/>
        </authorList>
    </citation>
    <scope>NUCLEOTIDE SEQUENCE [LARGE SCALE GENOMIC DNA]</scope>
    <source>
        <strain evidence="2">cv. O-4</strain>
    </source>
</reference>
<name>A0A1R3KPF9_9ROSI</name>